<evidence type="ECO:0000313" key="3">
    <source>
        <dbReference type="EMBL" id="KAK4500506.1"/>
    </source>
</evidence>
<evidence type="ECO:0000313" key="4">
    <source>
        <dbReference type="Proteomes" id="UP001305779"/>
    </source>
</evidence>
<dbReference type="Proteomes" id="UP001305779">
    <property type="component" value="Unassembled WGS sequence"/>
</dbReference>
<dbReference type="Pfam" id="PF03962">
    <property type="entry name" value="Mnd1"/>
    <property type="match status" value="1"/>
</dbReference>
<organism evidence="3 4">
    <name type="scientific">Zasmidium cellare</name>
    <name type="common">Wine cellar mold</name>
    <name type="synonym">Racodium cellare</name>
    <dbReference type="NCBI Taxonomy" id="395010"/>
    <lineage>
        <taxon>Eukaryota</taxon>
        <taxon>Fungi</taxon>
        <taxon>Dikarya</taxon>
        <taxon>Ascomycota</taxon>
        <taxon>Pezizomycotina</taxon>
        <taxon>Dothideomycetes</taxon>
        <taxon>Dothideomycetidae</taxon>
        <taxon>Mycosphaerellales</taxon>
        <taxon>Mycosphaerellaceae</taxon>
        <taxon>Zasmidium</taxon>
    </lineage>
</organism>
<proteinExistence type="predicted"/>
<evidence type="ECO:0000259" key="2">
    <source>
        <dbReference type="Pfam" id="PF03962"/>
    </source>
</evidence>
<comment type="caution">
    <text evidence="3">The sequence shown here is derived from an EMBL/GenBank/DDBJ whole genome shotgun (WGS) entry which is preliminary data.</text>
</comment>
<feature type="domain" description="Mnd1 HTH" evidence="2">
    <location>
        <begin position="15"/>
        <end position="74"/>
    </location>
</feature>
<reference evidence="3 4" key="1">
    <citation type="journal article" date="2023" name="G3 (Bethesda)">
        <title>A chromosome-level genome assembly of Zasmidium syzygii isolated from banana leaves.</title>
        <authorList>
            <person name="van Westerhoven A.C."/>
            <person name="Mehrabi R."/>
            <person name="Talebi R."/>
            <person name="Steentjes M.B.F."/>
            <person name="Corcolon B."/>
            <person name="Chong P.A."/>
            <person name="Kema G.H.J."/>
            <person name="Seidl M.F."/>
        </authorList>
    </citation>
    <scope>NUCLEOTIDE SEQUENCE [LARGE SCALE GENOMIC DNA]</scope>
    <source>
        <strain evidence="3 4">P124</strain>
    </source>
</reference>
<keyword evidence="4" id="KW-1185">Reference proteome</keyword>
<dbReference type="InterPro" id="IPR040453">
    <property type="entry name" value="Mnd1_HTH"/>
</dbReference>
<dbReference type="EMBL" id="JAXOVC010000006">
    <property type="protein sequence ID" value="KAK4500506.1"/>
    <property type="molecule type" value="Genomic_DNA"/>
</dbReference>
<gene>
    <name evidence="3" type="ORF">PRZ48_008695</name>
</gene>
<name>A0ABR0EG66_ZASCE</name>
<protein>
    <recommendedName>
        <fullName evidence="2">Mnd1 HTH domain-containing protein</fullName>
    </recommendedName>
</protein>
<sequence length="216" mass="24697">MAKGIECKPAKLAAIVAHMQKSKVCWNLKDLEKQIPSIASINGMHTKDYIQNLQDENRICVEKIGSGNWYWSFASTDKRKKQKALEDAQAANGKISAVVEELRAKVKENSAAREEEEGEDSGEVREECMAKKAVLEADLKALDTKLAAYSANDPEELERKEEETKALRDEATKYTDDLYSMEGWFKKKDMEQALTVFRMSLYGDEWDTEEYDFKDF</sequence>
<feature type="coiled-coil region" evidence="1">
    <location>
        <begin position="85"/>
        <end position="177"/>
    </location>
</feature>
<keyword evidence="1" id="KW-0175">Coiled coil</keyword>
<accession>A0ABR0EG66</accession>
<evidence type="ECO:0000256" key="1">
    <source>
        <dbReference type="SAM" id="Coils"/>
    </source>
</evidence>